<accession>Q6CLP6</accession>
<reference evidence="2 3" key="1">
    <citation type="journal article" date="2004" name="Nature">
        <title>Genome evolution in yeasts.</title>
        <authorList>
            <consortium name="Genolevures"/>
            <person name="Dujon B."/>
            <person name="Sherman D."/>
            <person name="Fischer G."/>
            <person name="Durrens P."/>
            <person name="Casaregola S."/>
            <person name="Lafontaine I."/>
            <person name="de Montigny J."/>
            <person name="Marck C."/>
            <person name="Neuveglise C."/>
            <person name="Talla E."/>
            <person name="Goffard N."/>
            <person name="Frangeul L."/>
            <person name="Aigle M."/>
            <person name="Anthouard V."/>
            <person name="Babour A."/>
            <person name="Barbe V."/>
            <person name="Barnay S."/>
            <person name="Blanchin S."/>
            <person name="Beckerich J.M."/>
            <person name="Beyne E."/>
            <person name="Bleykasten C."/>
            <person name="Boisrame A."/>
            <person name="Boyer J."/>
            <person name="Cattolico L."/>
            <person name="Confanioleri F."/>
            <person name="de Daruvar A."/>
            <person name="Despons L."/>
            <person name="Fabre E."/>
            <person name="Fairhead C."/>
            <person name="Ferry-Dumazet H."/>
            <person name="Groppi A."/>
            <person name="Hantraye F."/>
            <person name="Hennequin C."/>
            <person name="Jauniaux N."/>
            <person name="Joyet P."/>
            <person name="Kachouri R."/>
            <person name="Kerrest A."/>
            <person name="Koszul R."/>
            <person name="Lemaire M."/>
            <person name="Lesur I."/>
            <person name="Ma L."/>
            <person name="Muller H."/>
            <person name="Nicaud J.M."/>
            <person name="Nikolski M."/>
            <person name="Oztas S."/>
            <person name="Ozier-Kalogeropoulos O."/>
            <person name="Pellenz S."/>
            <person name="Potier S."/>
            <person name="Richard G.F."/>
            <person name="Straub M.L."/>
            <person name="Suleau A."/>
            <person name="Swennene D."/>
            <person name="Tekaia F."/>
            <person name="Wesolowski-Louvel M."/>
            <person name="Westhof E."/>
            <person name="Wirth B."/>
            <person name="Zeniou-Meyer M."/>
            <person name="Zivanovic I."/>
            <person name="Bolotin-Fukuhara M."/>
            <person name="Thierry A."/>
            <person name="Bouchier C."/>
            <person name="Caudron B."/>
            <person name="Scarpelli C."/>
            <person name="Gaillardin C."/>
            <person name="Weissenbach J."/>
            <person name="Wincker P."/>
            <person name="Souciet J.L."/>
        </authorList>
    </citation>
    <scope>NUCLEOTIDE SEQUENCE [LARGE SCALE GENOMIC DNA]</scope>
    <source>
        <strain evidence="3">ATCC 8585 / CBS 2359 / DSM 70799 / NBRC 1267 / NRRL Y-1140 / WM37</strain>
    </source>
</reference>
<evidence type="ECO:0000259" key="1">
    <source>
        <dbReference type="PROSITE" id="PS50011"/>
    </source>
</evidence>
<dbReference type="RefSeq" id="XP_455143.1">
    <property type="nucleotide sequence ID" value="XM_455143.1"/>
</dbReference>
<feature type="domain" description="Protein kinase" evidence="1">
    <location>
        <begin position="17"/>
        <end position="266"/>
    </location>
</feature>
<dbReference type="Proteomes" id="UP000000598">
    <property type="component" value="Chromosome F"/>
</dbReference>
<dbReference type="OMA" id="QRTIRIC"/>
<dbReference type="GO" id="GO:0005634">
    <property type="term" value="C:nucleus"/>
    <property type="evidence" value="ECO:0007669"/>
    <property type="project" value="TreeGrafter"/>
</dbReference>
<dbReference type="InterPro" id="IPR011009">
    <property type="entry name" value="Kinase-like_dom_sf"/>
</dbReference>
<dbReference type="SMART" id="SM00220">
    <property type="entry name" value="S_TKc"/>
    <property type="match status" value="1"/>
</dbReference>
<organism evidence="2 3">
    <name type="scientific">Kluyveromyces lactis (strain ATCC 8585 / CBS 2359 / DSM 70799 / NBRC 1267 / NRRL Y-1140 / WM37)</name>
    <name type="common">Yeast</name>
    <name type="synonym">Candida sphaerica</name>
    <dbReference type="NCBI Taxonomy" id="284590"/>
    <lineage>
        <taxon>Eukaryota</taxon>
        <taxon>Fungi</taxon>
        <taxon>Dikarya</taxon>
        <taxon>Ascomycota</taxon>
        <taxon>Saccharomycotina</taxon>
        <taxon>Saccharomycetes</taxon>
        <taxon>Saccharomycetales</taxon>
        <taxon>Saccharomycetaceae</taxon>
        <taxon>Kluyveromyces</taxon>
    </lineage>
</organism>
<dbReference type="Gene3D" id="1.10.510.10">
    <property type="entry name" value="Transferase(Phosphotransferase) domain 1"/>
    <property type="match status" value="1"/>
</dbReference>
<dbReference type="HOGENOM" id="CLU_000288_63_0_1"/>
<keyword evidence="3" id="KW-1185">Reference proteome</keyword>
<dbReference type="eggNOG" id="KOG0590">
    <property type="taxonomic scope" value="Eukaryota"/>
</dbReference>
<dbReference type="PaxDb" id="284590-Q6CLP6"/>
<dbReference type="PROSITE" id="PS50011">
    <property type="entry name" value="PROTEIN_KINASE_DOM"/>
    <property type="match status" value="1"/>
</dbReference>
<dbReference type="InterPro" id="IPR000719">
    <property type="entry name" value="Prot_kinase_dom"/>
</dbReference>
<dbReference type="AlphaFoldDB" id="Q6CLP6"/>
<dbReference type="STRING" id="284590.Q6CLP6"/>
<protein>
    <submittedName>
        <fullName evidence="2">KLLA0F01408p</fullName>
    </submittedName>
</protein>
<dbReference type="CDD" id="cd13994">
    <property type="entry name" value="STKc_HAL4_like"/>
    <property type="match status" value="1"/>
</dbReference>
<dbReference type="Gene3D" id="3.30.200.20">
    <property type="entry name" value="Phosphorylase Kinase, domain 1"/>
    <property type="match status" value="1"/>
</dbReference>
<dbReference type="GeneID" id="2896026"/>
<dbReference type="GO" id="GO:0004672">
    <property type="term" value="F:protein kinase activity"/>
    <property type="evidence" value="ECO:0007669"/>
    <property type="project" value="InterPro"/>
</dbReference>
<dbReference type="KEGG" id="kla:KLLA0_F01408g"/>
<dbReference type="SUPFAM" id="SSF56112">
    <property type="entry name" value="Protein kinase-like (PK-like)"/>
    <property type="match status" value="1"/>
</dbReference>
<dbReference type="PROSITE" id="PS00108">
    <property type="entry name" value="PROTEIN_KINASE_ST"/>
    <property type="match status" value="1"/>
</dbReference>
<dbReference type="GO" id="GO:0005524">
    <property type="term" value="F:ATP binding"/>
    <property type="evidence" value="ECO:0007669"/>
    <property type="project" value="InterPro"/>
</dbReference>
<dbReference type="InterPro" id="IPR008271">
    <property type="entry name" value="Ser/Thr_kinase_AS"/>
</dbReference>
<name>Q6CLP6_KLULA</name>
<dbReference type="EMBL" id="CR382126">
    <property type="protein sequence ID" value="CAG97850.1"/>
    <property type="molecule type" value="Genomic_DNA"/>
</dbReference>
<evidence type="ECO:0000313" key="2">
    <source>
        <dbReference type="EMBL" id="CAG97850.1"/>
    </source>
</evidence>
<dbReference type="PANTHER" id="PTHR24345">
    <property type="entry name" value="SERINE/THREONINE-PROTEIN KINASE PLK"/>
    <property type="match status" value="1"/>
</dbReference>
<dbReference type="InParanoid" id="Q6CLP6"/>
<sequence length="292" mass="33693">MSFLKTILKTKKSKKFGNDSPRLIQGTTCEVEIVSKSDGSKLALKKFRSWDLHNHHKEVCVKEYELLKKLNHKCIIEALDCNKRKHTITFPYYSYTVLYLMKMSMLPTFEERALWFCQICEGIAYLHSHNIVHRDLKLENIMVDESLCNIKIIDFGSAVDVGPNKEACHGIRGSEQLMAPEVFQRLKYEGTPVDMWSLGIMMFEFFNNSNKPAFPWKIAKIDDVAFEAYTKNPTTLNISIDLCMKLLSVDVKQRLSIQDVINDSFFQENHNSVDGVSAHARTKRILERSQTT</sequence>
<gene>
    <name evidence="2" type="ORF">KLLA0_F01408g</name>
</gene>
<proteinExistence type="predicted"/>
<evidence type="ECO:0000313" key="3">
    <source>
        <dbReference type="Proteomes" id="UP000000598"/>
    </source>
</evidence>
<dbReference type="Pfam" id="PF00069">
    <property type="entry name" value="Pkinase"/>
    <property type="match status" value="1"/>
</dbReference>